<feature type="compositionally biased region" description="Basic and acidic residues" evidence="1">
    <location>
        <begin position="11"/>
        <end position="27"/>
    </location>
</feature>
<comment type="caution">
    <text evidence="2">The sequence shown here is derived from an EMBL/GenBank/DDBJ whole genome shotgun (WGS) entry which is preliminary data.</text>
</comment>
<feature type="region of interest" description="Disordered" evidence="1">
    <location>
        <begin position="1"/>
        <end position="68"/>
    </location>
</feature>
<name>M0QNQ1_9ACTN</name>
<reference evidence="2 3" key="1">
    <citation type="submission" date="2013-01" db="EMBL/GenBank/DDBJ databases">
        <title>Whole genome shotgun sequence of Gordonia soli NBRC 108243.</title>
        <authorList>
            <person name="Isaki-Nakamura S."/>
            <person name="Hosoyama A."/>
            <person name="Tsuchikane K."/>
            <person name="Ando Y."/>
            <person name="Baba S."/>
            <person name="Ohji S."/>
            <person name="Hamada M."/>
            <person name="Tamura T."/>
            <person name="Yamazoe A."/>
            <person name="Yamazaki S."/>
            <person name="Fujita N."/>
        </authorList>
    </citation>
    <scope>NUCLEOTIDE SEQUENCE [LARGE SCALE GENOMIC DNA]</scope>
    <source>
        <strain evidence="2 3">NBRC 108243</strain>
    </source>
</reference>
<proteinExistence type="predicted"/>
<organism evidence="2 3">
    <name type="scientific">Gordonia soli NBRC 108243</name>
    <dbReference type="NCBI Taxonomy" id="1223545"/>
    <lineage>
        <taxon>Bacteria</taxon>
        <taxon>Bacillati</taxon>
        <taxon>Actinomycetota</taxon>
        <taxon>Actinomycetes</taxon>
        <taxon>Mycobacteriales</taxon>
        <taxon>Gordoniaceae</taxon>
        <taxon>Gordonia</taxon>
    </lineage>
</organism>
<accession>M0QNQ1</accession>
<keyword evidence="3" id="KW-1185">Reference proteome</keyword>
<sequence length="68" mass="6907">MSPGSGYASHMTDDKTDPAETEPHTEDVGTGPQDADPDVQSDPAEGETSTDWSGEGGATPEGPATDTD</sequence>
<gene>
    <name evidence="2" type="ORF">GS4_33_00220</name>
</gene>
<evidence type="ECO:0000313" key="2">
    <source>
        <dbReference type="EMBL" id="GAC70208.1"/>
    </source>
</evidence>
<evidence type="ECO:0000313" key="3">
    <source>
        <dbReference type="Proteomes" id="UP000011666"/>
    </source>
</evidence>
<dbReference type="AlphaFoldDB" id="M0QNQ1"/>
<dbReference type="Proteomes" id="UP000011666">
    <property type="component" value="Unassembled WGS sequence"/>
</dbReference>
<evidence type="ECO:0000256" key="1">
    <source>
        <dbReference type="SAM" id="MobiDB-lite"/>
    </source>
</evidence>
<protein>
    <submittedName>
        <fullName evidence="2">Uncharacterized protein</fullName>
    </submittedName>
</protein>
<dbReference type="EMBL" id="BANX01000033">
    <property type="protein sequence ID" value="GAC70208.1"/>
    <property type="molecule type" value="Genomic_DNA"/>
</dbReference>
<dbReference type="eggNOG" id="ENOG5031FI3">
    <property type="taxonomic scope" value="Bacteria"/>
</dbReference>